<dbReference type="PANTHER" id="PTHR23272">
    <property type="entry name" value="BED FINGER-RELATED"/>
    <property type="match status" value="1"/>
</dbReference>
<dbReference type="SUPFAM" id="SSF53098">
    <property type="entry name" value="Ribonuclease H-like"/>
    <property type="match status" value="1"/>
</dbReference>
<evidence type="ECO:0000313" key="2">
    <source>
        <dbReference type="Proteomes" id="UP000022910"/>
    </source>
</evidence>
<comment type="caution">
    <text evidence="1">The sequence shown here is derived from an EMBL/GenBank/DDBJ whole genome shotgun (WGS) entry which is preliminary data.</text>
</comment>
<name>A0A015JVA3_RHIIW</name>
<dbReference type="OrthoDB" id="2309955at2759"/>
<organism evidence="1 2">
    <name type="scientific">Rhizophagus irregularis (strain DAOM 197198w)</name>
    <name type="common">Glomus intraradices</name>
    <dbReference type="NCBI Taxonomy" id="1432141"/>
    <lineage>
        <taxon>Eukaryota</taxon>
        <taxon>Fungi</taxon>
        <taxon>Fungi incertae sedis</taxon>
        <taxon>Mucoromycota</taxon>
        <taxon>Glomeromycotina</taxon>
        <taxon>Glomeromycetes</taxon>
        <taxon>Glomerales</taxon>
        <taxon>Glomeraceae</taxon>
        <taxon>Rhizophagus</taxon>
    </lineage>
</organism>
<dbReference type="HOGENOM" id="CLU_1245951_0_0_1"/>
<gene>
    <name evidence="1" type="ORF">RirG_080270</name>
</gene>
<protein>
    <recommendedName>
        <fullName evidence="3">Zinc finger bed domain-containing protein 1-like</fullName>
    </recommendedName>
</protein>
<evidence type="ECO:0008006" key="3">
    <source>
        <dbReference type="Google" id="ProtNLM"/>
    </source>
</evidence>
<proteinExistence type="predicted"/>
<reference evidence="1 2" key="1">
    <citation type="submission" date="2014-02" db="EMBL/GenBank/DDBJ databases">
        <title>Single nucleus genome sequencing reveals high similarity among nuclei of an endomycorrhizal fungus.</title>
        <authorList>
            <person name="Lin K."/>
            <person name="Geurts R."/>
            <person name="Zhang Z."/>
            <person name="Limpens E."/>
            <person name="Saunders D.G."/>
            <person name="Mu D."/>
            <person name="Pang E."/>
            <person name="Cao H."/>
            <person name="Cha H."/>
            <person name="Lin T."/>
            <person name="Zhou Q."/>
            <person name="Shang Y."/>
            <person name="Li Y."/>
            <person name="Ivanov S."/>
            <person name="Sharma T."/>
            <person name="Velzen R.V."/>
            <person name="Ruijter N.D."/>
            <person name="Aanen D.K."/>
            <person name="Win J."/>
            <person name="Kamoun S."/>
            <person name="Bisseling T."/>
            <person name="Huang S."/>
        </authorList>
    </citation>
    <scope>NUCLEOTIDE SEQUENCE [LARGE SCALE GENOMIC DNA]</scope>
    <source>
        <strain evidence="2">DAOM197198w</strain>
    </source>
</reference>
<keyword evidence="2" id="KW-1185">Reference proteome</keyword>
<dbReference type="EMBL" id="JEMT01016189">
    <property type="protein sequence ID" value="EXX71235.1"/>
    <property type="molecule type" value="Genomic_DNA"/>
</dbReference>
<evidence type="ECO:0000313" key="1">
    <source>
        <dbReference type="EMBL" id="EXX71235.1"/>
    </source>
</evidence>
<dbReference type="AlphaFoldDB" id="A0A015JVA3"/>
<accession>A0A015JVA3</accession>
<sequence>MPDFSLFDLCQRLIILKLAISMLKTSLINDRSSHIRREGEKLEKLYPTSHEWKIIKEIVELLSPFESVTCLLSGATYPTIGLIYPSLCNLKEILETEFILSFETDVAENCRKAILEDLRSRWEFPQELCIKGSFLDPCFKGLDFVSQETRKEIINQLETEYEVLKNDSIPSIPVKSNLTLTTMGSFWKKKNERNVTPIKNKVQYYLNLPELPAFEEYDSFTW</sequence>
<dbReference type="Proteomes" id="UP000022910">
    <property type="component" value="Unassembled WGS sequence"/>
</dbReference>
<dbReference type="InterPro" id="IPR012337">
    <property type="entry name" value="RNaseH-like_sf"/>
</dbReference>